<feature type="chain" id="PRO_5020908990" evidence="1">
    <location>
        <begin position="27"/>
        <end position="298"/>
    </location>
</feature>
<dbReference type="PANTHER" id="PTHR35841:SF1">
    <property type="entry name" value="PHOSPHONATES-BINDING PERIPLASMIC PROTEIN"/>
    <property type="match status" value="1"/>
</dbReference>
<sequence length="298" mass="32282">MTDTRTIAFAALTGLATIGIAGNATAQTDLTEVCPNPMRMADTGVEGMRPLAQAFGPFQEVFQEKTGLELELYGLNNRTAAGNALQYDEVEMVFAGPAELLLMRREVEDGIDVLFGIERPYYGTTYVVRDGSGIETMADLEDKHVLMKDIGSTSGHLIPTKMLADAGLDPERDVDITMAGDAFIQAFANGDGDAMGGGNDDADELVDNVDPNGNYRVLAESGPLPGDPVVIRSEISQDCKTGLRNAMIENRDAFWEALVSTERNEEKFLNRGSELNFDFKISDYDEVKAAYDAAGIEL</sequence>
<protein>
    <submittedName>
        <fullName evidence="2">Phosphonate transport system substrate-binding protein</fullName>
    </submittedName>
</protein>
<dbReference type="Proteomes" id="UP000292298">
    <property type="component" value="Unassembled WGS sequence"/>
</dbReference>
<dbReference type="Pfam" id="PF12974">
    <property type="entry name" value="Phosphonate-bd"/>
    <property type="match status" value="1"/>
</dbReference>
<organism evidence="2 3">
    <name type="scientific">Spiribacter vilamensis</name>
    <dbReference type="NCBI Taxonomy" id="531306"/>
    <lineage>
        <taxon>Bacteria</taxon>
        <taxon>Pseudomonadati</taxon>
        <taxon>Pseudomonadota</taxon>
        <taxon>Gammaproteobacteria</taxon>
        <taxon>Chromatiales</taxon>
        <taxon>Ectothiorhodospiraceae</taxon>
        <taxon>Spiribacter</taxon>
    </lineage>
</organism>
<feature type="signal peptide" evidence="1">
    <location>
        <begin position="1"/>
        <end position="26"/>
    </location>
</feature>
<evidence type="ECO:0000313" key="2">
    <source>
        <dbReference type="EMBL" id="RZU99071.1"/>
    </source>
</evidence>
<evidence type="ECO:0000256" key="1">
    <source>
        <dbReference type="SAM" id="SignalP"/>
    </source>
</evidence>
<name>A0A4Q8D121_9GAMM</name>
<dbReference type="PANTHER" id="PTHR35841">
    <property type="entry name" value="PHOSPHONATES-BINDING PERIPLASMIC PROTEIN"/>
    <property type="match status" value="1"/>
</dbReference>
<dbReference type="AlphaFoldDB" id="A0A4Q8D121"/>
<dbReference type="EMBL" id="SHLI01000001">
    <property type="protein sequence ID" value="RZU99071.1"/>
    <property type="molecule type" value="Genomic_DNA"/>
</dbReference>
<dbReference type="Gene3D" id="3.40.190.10">
    <property type="entry name" value="Periplasmic binding protein-like II"/>
    <property type="match status" value="2"/>
</dbReference>
<evidence type="ECO:0000313" key="3">
    <source>
        <dbReference type="Proteomes" id="UP000292298"/>
    </source>
</evidence>
<dbReference type="OrthoDB" id="225238at2"/>
<keyword evidence="3" id="KW-1185">Reference proteome</keyword>
<proteinExistence type="predicted"/>
<keyword evidence="1" id="KW-0732">Signal</keyword>
<gene>
    <name evidence="2" type="ORF">EV698_1349</name>
</gene>
<comment type="caution">
    <text evidence="2">The sequence shown here is derived from an EMBL/GenBank/DDBJ whole genome shotgun (WGS) entry which is preliminary data.</text>
</comment>
<reference evidence="2 3" key="1">
    <citation type="submission" date="2019-02" db="EMBL/GenBank/DDBJ databases">
        <title>Genomic Encyclopedia of Type Strains, Phase IV (KMG-IV): sequencing the most valuable type-strain genomes for metagenomic binning, comparative biology and taxonomic classification.</title>
        <authorList>
            <person name="Goeker M."/>
        </authorList>
    </citation>
    <scope>NUCLEOTIDE SEQUENCE [LARGE SCALE GENOMIC DNA]</scope>
    <source>
        <strain evidence="2 3">DSM 21056</strain>
    </source>
</reference>
<accession>A0A4Q8D121</accession>
<dbReference type="RefSeq" id="WP_130503330.1">
    <property type="nucleotide sequence ID" value="NZ_SHLI01000001.1"/>
</dbReference>
<dbReference type="SUPFAM" id="SSF53850">
    <property type="entry name" value="Periplasmic binding protein-like II"/>
    <property type="match status" value="1"/>
</dbReference>